<dbReference type="PANTHER" id="PTHR43591">
    <property type="entry name" value="METHYLTRANSFERASE"/>
    <property type="match status" value="1"/>
</dbReference>
<dbReference type="SUPFAM" id="SSF53335">
    <property type="entry name" value="S-adenosyl-L-methionine-dependent methyltransferases"/>
    <property type="match status" value="1"/>
</dbReference>
<evidence type="ECO:0000259" key="4">
    <source>
        <dbReference type="Pfam" id="PF13649"/>
    </source>
</evidence>
<gene>
    <name evidence="5" type="ORF">GCM10009825_23750</name>
</gene>
<evidence type="ECO:0000256" key="1">
    <source>
        <dbReference type="ARBA" id="ARBA00022603"/>
    </source>
</evidence>
<accession>A0ABP5KVM5</accession>
<dbReference type="RefSeq" id="WP_344365850.1">
    <property type="nucleotide sequence ID" value="NZ_BAAAQB010000034.1"/>
</dbReference>
<dbReference type="Gene3D" id="3.40.50.150">
    <property type="entry name" value="Vaccinia Virus protein VP39"/>
    <property type="match status" value="1"/>
</dbReference>
<dbReference type="PROSITE" id="PS51608">
    <property type="entry name" value="SAM_MT_UBIE"/>
    <property type="match status" value="1"/>
</dbReference>
<dbReference type="InterPro" id="IPR041698">
    <property type="entry name" value="Methyltransf_25"/>
</dbReference>
<comment type="caution">
    <text evidence="5">The sequence shown here is derived from an EMBL/GenBank/DDBJ whole genome shotgun (WGS) entry which is preliminary data.</text>
</comment>
<keyword evidence="3" id="KW-0949">S-adenosyl-L-methionine</keyword>
<keyword evidence="2" id="KW-0808">Transferase</keyword>
<feature type="domain" description="Methyltransferase" evidence="4">
    <location>
        <begin position="53"/>
        <end position="147"/>
    </location>
</feature>
<dbReference type="GO" id="GO:0008168">
    <property type="term" value="F:methyltransferase activity"/>
    <property type="evidence" value="ECO:0007669"/>
    <property type="project" value="UniProtKB-KW"/>
</dbReference>
<organism evidence="5 6">
    <name type="scientific">Arthrobacter humicola</name>
    <dbReference type="NCBI Taxonomy" id="409291"/>
    <lineage>
        <taxon>Bacteria</taxon>
        <taxon>Bacillati</taxon>
        <taxon>Actinomycetota</taxon>
        <taxon>Actinomycetes</taxon>
        <taxon>Micrococcales</taxon>
        <taxon>Micrococcaceae</taxon>
        <taxon>Arthrobacter</taxon>
    </lineage>
</organism>
<evidence type="ECO:0000256" key="3">
    <source>
        <dbReference type="ARBA" id="ARBA00022691"/>
    </source>
</evidence>
<dbReference type="Proteomes" id="UP001500102">
    <property type="component" value="Unassembled WGS sequence"/>
</dbReference>
<keyword evidence="1 5" id="KW-0489">Methyltransferase</keyword>
<sequence>MLASADRVRDQQRLLWDEFSAGWKKWDVELLDWHAPFGDALLEELRLRPNSWVLDVAAGTGEPALNVAGQVPDGRVVLADISAGMLRVAEEKALTRGLHNLDFKVCDAAAMPFGDNTFDAVYCRFGLMFFPVMSAAMREMARTAKPGARVGAVVWGRAAENPWASLILGTIARHRELPIPPAGTPGLFRCAPTGFMTRMFTDAGLVDVTERKVSTDLVFESPESYWEFMTDIATTVAMGLAKADEKSRALIRSDVFALLGRYEHDGAIQLRSTATVVAGTKV</sequence>
<dbReference type="PANTHER" id="PTHR43591:SF24">
    <property type="entry name" value="2-METHOXY-6-POLYPRENYL-1,4-BENZOQUINOL METHYLASE, MITOCHONDRIAL"/>
    <property type="match status" value="1"/>
</dbReference>
<dbReference type="GO" id="GO:0032259">
    <property type="term" value="P:methylation"/>
    <property type="evidence" value="ECO:0007669"/>
    <property type="project" value="UniProtKB-KW"/>
</dbReference>
<dbReference type="Pfam" id="PF13649">
    <property type="entry name" value="Methyltransf_25"/>
    <property type="match status" value="1"/>
</dbReference>
<evidence type="ECO:0000313" key="6">
    <source>
        <dbReference type="Proteomes" id="UP001500102"/>
    </source>
</evidence>
<dbReference type="CDD" id="cd02440">
    <property type="entry name" value="AdoMet_MTases"/>
    <property type="match status" value="1"/>
</dbReference>
<dbReference type="EMBL" id="BAAAQB010000034">
    <property type="protein sequence ID" value="GAA2137753.1"/>
    <property type="molecule type" value="Genomic_DNA"/>
</dbReference>
<reference evidence="6" key="1">
    <citation type="journal article" date="2019" name="Int. J. Syst. Evol. Microbiol.">
        <title>The Global Catalogue of Microorganisms (GCM) 10K type strain sequencing project: providing services to taxonomists for standard genome sequencing and annotation.</title>
        <authorList>
            <consortium name="The Broad Institute Genomics Platform"/>
            <consortium name="The Broad Institute Genome Sequencing Center for Infectious Disease"/>
            <person name="Wu L."/>
            <person name="Ma J."/>
        </authorList>
    </citation>
    <scope>NUCLEOTIDE SEQUENCE [LARGE SCALE GENOMIC DNA]</scope>
    <source>
        <strain evidence="6">JCM 15921</strain>
    </source>
</reference>
<proteinExistence type="predicted"/>
<dbReference type="InterPro" id="IPR004033">
    <property type="entry name" value="UbiE/COQ5_MeTrFase"/>
</dbReference>
<evidence type="ECO:0000313" key="5">
    <source>
        <dbReference type="EMBL" id="GAA2137753.1"/>
    </source>
</evidence>
<protein>
    <submittedName>
        <fullName evidence="5">Class I SAM-dependent methyltransferase</fullName>
    </submittedName>
</protein>
<name>A0ABP5KVM5_9MICC</name>
<evidence type="ECO:0000256" key="2">
    <source>
        <dbReference type="ARBA" id="ARBA00022679"/>
    </source>
</evidence>
<dbReference type="InterPro" id="IPR029063">
    <property type="entry name" value="SAM-dependent_MTases_sf"/>
</dbReference>
<keyword evidence="6" id="KW-1185">Reference proteome</keyword>